<dbReference type="Proteomes" id="UP001164653">
    <property type="component" value="Chromosome"/>
</dbReference>
<keyword evidence="3" id="KW-1185">Reference proteome</keyword>
<dbReference type="InterPro" id="IPR051396">
    <property type="entry name" value="Bact_Antivir_Def_Nuclease"/>
</dbReference>
<dbReference type="RefSeq" id="WP_244825103.1">
    <property type="nucleotide sequence ID" value="NZ_CP112998.1"/>
</dbReference>
<dbReference type="SUPFAM" id="SSF52540">
    <property type="entry name" value="P-loop containing nucleoside triphosphate hydrolases"/>
    <property type="match status" value="1"/>
</dbReference>
<dbReference type="InterPro" id="IPR041685">
    <property type="entry name" value="AAA_GajA/Old/RecF-like"/>
</dbReference>
<evidence type="ECO:0000313" key="2">
    <source>
        <dbReference type="EMBL" id="WAC12958.1"/>
    </source>
</evidence>
<dbReference type="KEGG" id="dpf:ON006_03125"/>
<name>A0A9E8NCU6_9BACT</name>
<dbReference type="AlphaFoldDB" id="A0A9E8NCU6"/>
<proteinExistence type="predicted"/>
<dbReference type="CDD" id="cd00267">
    <property type="entry name" value="ABC_ATPase"/>
    <property type="match status" value="1"/>
</dbReference>
<feature type="domain" description="Endonuclease GajA/Old nuclease/RecF-like AAA" evidence="1">
    <location>
        <begin position="1"/>
        <end position="407"/>
    </location>
</feature>
<reference evidence="2" key="1">
    <citation type="submission" date="2022-11" db="EMBL/GenBank/DDBJ databases">
        <title>Dyadobacter pollutisoli sp. nov., isolated from plastic dumped soil.</title>
        <authorList>
            <person name="Kim J.M."/>
            <person name="Kim K.R."/>
            <person name="Lee J.K."/>
            <person name="Hao L."/>
            <person name="Jeon C.O."/>
        </authorList>
    </citation>
    <scope>NUCLEOTIDE SEQUENCE</scope>
    <source>
        <strain evidence="2">U1</strain>
    </source>
</reference>
<gene>
    <name evidence="2" type="ORF">ON006_03125</name>
</gene>
<dbReference type="EMBL" id="CP112998">
    <property type="protein sequence ID" value="WAC12958.1"/>
    <property type="molecule type" value="Genomic_DNA"/>
</dbReference>
<dbReference type="PANTHER" id="PTHR43581">
    <property type="entry name" value="ATP/GTP PHOSPHATASE"/>
    <property type="match status" value="1"/>
</dbReference>
<protein>
    <submittedName>
        <fullName evidence="2">AAA family ATPase</fullName>
    </submittedName>
</protein>
<sequence length="520" mass="61041">MKIKSLWISEYKNIKNLHLDFKSNLISLLVGKNGLGKSNLIEALAIIFRDLDLLKSKEDFENWSYENFEYDLLYVCYNSEIRVLCRKGSFQVWRKLNGAAELPSEVSFRKFNNLKHEVYLPKYIIGYYSGENKRIRDVIRPYEEQVWKDLKNNKGLENDLRRLFFSENYHSQMILLTLLLYKDQNENPIFQERVAYLIENFTSFNSLAEVSLELKSPLWYNPGERKHSNKGINLLEENLLRGVEFPFWDIKRRADKIISFLYNNTISDPIYYLEEEIFQEKIELNNIDLKKVSSEIPFQFDSAMHFFGAFETLKQIDVIFNVILKVKSLRSGSVFDFTQLSEGEAQLITVLGLILITGNEECLFLLDEPDTHLNPQWQREYVDLIDRFTLDNMNSHIIVATHSPLIVQAAEKADIFLYKLDDDGQIVVKNEDFTVQNWRIDQVLTSEYFDLHSARPAHLDYYMSLREKILTQGNISADIEKELKNLENEYGVLPTGETRDEIEAMLLINNIVKRYNDKTA</sequence>
<evidence type="ECO:0000313" key="3">
    <source>
        <dbReference type="Proteomes" id="UP001164653"/>
    </source>
</evidence>
<dbReference type="Gene3D" id="3.40.50.300">
    <property type="entry name" value="P-loop containing nucleotide triphosphate hydrolases"/>
    <property type="match status" value="1"/>
</dbReference>
<organism evidence="2 3">
    <name type="scientific">Dyadobacter pollutisoli</name>
    <dbReference type="NCBI Taxonomy" id="2910158"/>
    <lineage>
        <taxon>Bacteria</taxon>
        <taxon>Pseudomonadati</taxon>
        <taxon>Bacteroidota</taxon>
        <taxon>Cytophagia</taxon>
        <taxon>Cytophagales</taxon>
        <taxon>Spirosomataceae</taxon>
        <taxon>Dyadobacter</taxon>
    </lineage>
</organism>
<dbReference type="Pfam" id="PF13175">
    <property type="entry name" value="AAA_15"/>
    <property type="match status" value="1"/>
</dbReference>
<dbReference type="InterPro" id="IPR027417">
    <property type="entry name" value="P-loop_NTPase"/>
</dbReference>
<dbReference type="PANTHER" id="PTHR43581:SF4">
    <property type="entry name" value="ATP_GTP PHOSPHATASE"/>
    <property type="match status" value="1"/>
</dbReference>
<evidence type="ECO:0000259" key="1">
    <source>
        <dbReference type="Pfam" id="PF13175"/>
    </source>
</evidence>
<accession>A0A9E8NCU6</accession>